<dbReference type="AlphaFoldDB" id="R7QEH8"/>
<dbReference type="Proteomes" id="UP000012073">
    <property type="component" value="Unassembled WGS sequence"/>
</dbReference>
<gene>
    <name evidence="3" type="ORF">CHC_T00004284001</name>
</gene>
<sequence length="462" mass="51376">MLSLPYRPNCFENCSKKVLYTQCTIPCPGEYIWSSCLYVLSGYAHPIAQQFLFSHQSCFSYSCHFHQQVTLASLRPILSTLTKMAFLRQTLFFLTIVVIATRNVAHAQDDFGQVLLEAFTTGMFDGDNSGQSQPGPVPTQTPSALGFPRVTLQPAVPDASLEFETSTPEELGTSASESPEGSWESSPGGSPDATLEFNFFVSPSPSFEFDLAASPAYTPQETAEETPEPTEVLGNKPVETLEPISQYVEPSQAPLADPMTGLFDMSLASPIEDFDQFSSMEQEFIAGTLTMRKPIRVNCGSFDDRNNFKKDVNKWFDNQSVAVEDKFASALFETTPEALLYSTYRYSAKNLTYTVPIPSQGMWRVTLQWAEIDPAYMDEGARVFTVEINRIERDASVDVYRDSPAGKYSPLVRTYVVDVIDSSIVITLGQKVGEPMLSAFQATHISPFTNNTIQRRRKCETK</sequence>
<dbReference type="OrthoDB" id="10474804at2759"/>
<dbReference type="InterPro" id="IPR021720">
    <property type="entry name" value="Malectin_dom"/>
</dbReference>
<evidence type="ECO:0000313" key="4">
    <source>
        <dbReference type="Proteomes" id="UP000012073"/>
    </source>
</evidence>
<dbReference type="KEGG" id="ccp:CHC_T00004284001"/>
<dbReference type="GeneID" id="17323366"/>
<organism evidence="3 4">
    <name type="scientific">Chondrus crispus</name>
    <name type="common">Carrageen Irish moss</name>
    <name type="synonym">Polymorpha crispa</name>
    <dbReference type="NCBI Taxonomy" id="2769"/>
    <lineage>
        <taxon>Eukaryota</taxon>
        <taxon>Rhodophyta</taxon>
        <taxon>Florideophyceae</taxon>
        <taxon>Rhodymeniophycidae</taxon>
        <taxon>Gigartinales</taxon>
        <taxon>Gigartinaceae</taxon>
        <taxon>Chondrus</taxon>
    </lineage>
</organism>
<protein>
    <recommendedName>
        <fullName evidence="2">Malectin domain-containing protein</fullName>
    </recommendedName>
</protein>
<dbReference type="Pfam" id="PF11721">
    <property type="entry name" value="Malectin"/>
    <property type="match status" value="1"/>
</dbReference>
<dbReference type="RefSeq" id="XP_005715654.1">
    <property type="nucleotide sequence ID" value="XM_005715597.1"/>
</dbReference>
<dbReference type="Gene3D" id="2.60.120.430">
    <property type="entry name" value="Galactose-binding lectin"/>
    <property type="match status" value="1"/>
</dbReference>
<accession>R7QEH8</accession>
<dbReference type="EMBL" id="HG001749">
    <property type="protein sequence ID" value="CDF35835.1"/>
    <property type="molecule type" value="Genomic_DNA"/>
</dbReference>
<feature type="region of interest" description="Disordered" evidence="1">
    <location>
        <begin position="163"/>
        <end position="197"/>
    </location>
</feature>
<dbReference type="STRING" id="2769.R7QEH8"/>
<keyword evidence="4" id="KW-1185">Reference proteome</keyword>
<feature type="compositionally biased region" description="Polar residues" evidence="1">
    <location>
        <begin position="128"/>
        <end position="143"/>
    </location>
</feature>
<evidence type="ECO:0000313" key="3">
    <source>
        <dbReference type="EMBL" id="CDF35835.1"/>
    </source>
</evidence>
<dbReference type="Gramene" id="CDF35835">
    <property type="protein sequence ID" value="CDF35835"/>
    <property type="gene ID" value="CHC_T00004284001"/>
</dbReference>
<name>R7QEH8_CHOCR</name>
<evidence type="ECO:0000259" key="2">
    <source>
        <dbReference type="Pfam" id="PF11721"/>
    </source>
</evidence>
<feature type="domain" description="Malectin" evidence="2">
    <location>
        <begin position="296"/>
        <end position="429"/>
    </location>
</feature>
<proteinExistence type="predicted"/>
<feature type="region of interest" description="Disordered" evidence="1">
    <location>
        <begin position="125"/>
        <end position="146"/>
    </location>
</feature>
<feature type="compositionally biased region" description="Low complexity" evidence="1">
    <location>
        <begin position="174"/>
        <end position="191"/>
    </location>
</feature>
<reference evidence="4" key="1">
    <citation type="journal article" date="2013" name="Proc. Natl. Acad. Sci. U.S.A.">
        <title>Genome structure and metabolic features in the red seaweed Chondrus crispus shed light on evolution of the Archaeplastida.</title>
        <authorList>
            <person name="Collen J."/>
            <person name="Porcel B."/>
            <person name="Carre W."/>
            <person name="Ball S.G."/>
            <person name="Chaparro C."/>
            <person name="Tonon T."/>
            <person name="Barbeyron T."/>
            <person name="Michel G."/>
            <person name="Noel B."/>
            <person name="Valentin K."/>
            <person name="Elias M."/>
            <person name="Artiguenave F."/>
            <person name="Arun A."/>
            <person name="Aury J.M."/>
            <person name="Barbosa-Neto J.F."/>
            <person name="Bothwell J.H."/>
            <person name="Bouget F.Y."/>
            <person name="Brillet L."/>
            <person name="Cabello-Hurtado F."/>
            <person name="Capella-Gutierrez S."/>
            <person name="Charrier B."/>
            <person name="Cladiere L."/>
            <person name="Cock J.M."/>
            <person name="Coelho S.M."/>
            <person name="Colleoni C."/>
            <person name="Czjzek M."/>
            <person name="Da Silva C."/>
            <person name="Delage L."/>
            <person name="Denoeud F."/>
            <person name="Deschamps P."/>
            <person name="Dittami S.M."/>
            <person name="Gabaldon T."/>
            <person name="Gachon C.M."/>
            <person name="Groisillier A."/>
            <person name="Herve C."/>
            <person name="Jabbari K."/>
            <person name="Katinka M."/>
            <person name="Kloareg B."/>
            <person name="Kowalczyk N."/>
            <person name="Labadie K."/>
            <person name="Leblanc C."/>
            <person name="Lopez P.J."/>
            <person name="McLachlan D.H."/>
            <person name="Meslet-Cladiere L."/>
            <person name="Moustafa A."/>
            <person name="Nehr Z."/>
            <person name="Nyvall Collen P."/>
            <person name="Panaud O."/>
            <person name="Partensky F."/>
            <person name="Poulain J."/>
            <person name="Rensing S.A."/>
            <person name="Rousvoal S."/>
            <person name="Samson G."/>
            <person name="Symeonidi A."/>
            <person name="Weissenbach J."/>
            <person name="Zambounis A."/>
            <person name="Wincker P."/>
            <person name="Boyen C."/>
        </authorList>
    </citation>
    <scope>NUCLEOTIDE SEQUENCE [LARGE SCALE GENOMIC DNA]</scope>
    <source>
        <strain evidence="4">cv. Stackhouse</strain>
    </source>
</reference>
<evidence type="ECO:0000256" key="1">
    <source>
        <dbReference type="SAM" id="MobiDB-lite"/>
    </source>
</evidence>